<proteinExistence type="predicted"/>
<sequence>MSTDPSVSVFEQRIAEKKTELIKATNVIASELKNCSNDDLSKSAIAFENLVAQFKDSIQFRLIVHLDLDCFYAQCEMDKNLKLKTVPMAVGSNFMLSTANYEARKYGVRSGMPGFQAKQRCPGLSIIPLDFGCYEEASERFFTVLDIFDPECIKAGLDEAYIEITNIYLNRKEPDFLYVTVYDGPCKCKKFRMDDLLVECRIISKAEPIICDICKLEQIKCDGELYYDVTVEGLVAYICDNILLRTNLLVTAGVAHSRLLAKVCSDINKPHGIFVLEHDPKVLEEFIFKTPLKKFPGVGPKMTQTLKEFGIITGGDLWANRNKLQAITGGETFATWYSFACIVAGVDGSAICNNAVDGLANPSGAHIILSEGQLTTGHEESFKRCSGEELLERGYYVIERGIRRAARGNTYNVGALNLKIKLANFEVKTFSFDLKESFALDNALVEYSKNKFDGIMKELGNVEVRLIGIRFGDLNSSKTPYVQRNLTKFIPEGEDEDFDDIEIVHENIKNIYDEPVLKKPKIEARLS</sequence>
<dbReference type="Proteomes" id="UP000887580">
    <property type="component" value="Unplaced"/>
</dbReference>
<evidence type="ECO:0000313" key="1">
    <source>
        <dbReference type="Proteomes" id="UP000887580"/>
    </source>
</evidence>
<reference evidence="2" key="1">
    <citation type="submission" date="2022-11" db="UniProtKB">
        <authorList>
            <consortium name="WormBaseParasite"/>
        </authorList>
    </citation>
    <scope>IDENTIFICATION</scope>
</reference>
<organism evidence="1 2">
    <name type="scientific">Panagrolaimus sp. PS1159</name>
    <dbReference type="NCBI Taxonomy" id="55785"/>
    <lineage>
        <taxon>Eukaryota</taxon>
        <taxon>Metazoa</taxon>
        <taxon>Ecdysozoa</taxon>
        <taxon>Nematoda</taxon>
        <taxon>Chromadorea</taxon>
        <taxon>Rhabditida</taxon>
        <taxon>Tylenchina</taxon>
        <taxon>Panagrolaimomorpha</taxon>
        <taxon>Panagrolaimoidea</taxon>
        <taxon>Panagrolaimidae</taxon>
        <taxon>Panagrolaimus</taxon>
    </lineage>
</organism>
<accession>A0AC35GC75</accession>
<protein>
    <submittedName>
        <fullName evidence="2">DNA polymerase kappa</fullName>
    </submittedName>
</protein>
<dbReference type="WBParaSite" id="PS1159_v2.g3398.t1">
    <property type="protein sequence ID" value="PS1159_v2.g3398.t1"/>
    <property type="gene ID" value="PS1159_v2.g3398"/>
</dbReference>
<name>A0AC35GC75_9BILA</name>
<evidence type="ECO:0000313" key="2">
    <source>
        <dbReference type="WBParaSite" id="PS1159_v2.g3398.t1"/>
    </source>
</evidence>